<dbReference type="PANTHER" id="PTHR23017">
    <property type="entry name" value="SERPENTINE RECEPTOR, CLASS X"/>
    <property type="match status" value="1"/>
</dbReference>
<keyword evidence="4" id="KW-1185">Reference proteome</keyword>
<comment type="caution">
    <text evidence="3">The sequence shown here is derived from an EMBL/GenBank/DDBJ whole genome shotgun (WGS) entry which is preliminary data.</text>
</comment>
<reference evidence="3" key="1">
    <citation type="submission" date="2023-07" db="EMBL/GenBank/DDBJ databases">
        <authorList>
            <consortium name="CYATHOMIX"/>
        </authorList>
    </citation>
    <scope>NUCLEOTIDE SEQUENCE</scope>
    <source>
        <strain evidence="3">N/A</strain>
    </source>
</reference>
<gene>
    <name evidence="3" type="ORF">CYNAS_LOCUS15462</name>
</gene>
<keyword evidence="1" id="KW-0812">Transmembrane</keyword>
<accession>A0AA36H4E8</accession>
<feature type="domain" description="7TM GPCR serpentine receptor class x (Srx)" evidence="2">
    <location>
        <begin position="18"/>
        <end position="101"/>
    </location>
</feature>
<dbReference type="EMBL" id="CATQJL010000305">
    <property type="protein sequence ID" value="CAJ0603479.1"/>
    <property type="molecule type" value="Genomic_DNA"/>
</dbReference>
<keyword evidence="1" id="KW-1133">Transmembrane helix</keyword>
<feature type="transmembrane region" description="Helical" evidence="1">
    <location>
        <begin position="54"/>
        <end position="75"/>
    </location>
</feature>
<proteinExistence type="predicted"/>
<dbReference type="AlphaFoldDB" id="A0AA36H4E8"/>
<evidence type="ECO:0000259" key="2">
    <source>
        <dbReference type="Pfam" id="PF10328"/>
    </source>
</evidence>
<evidence type="ECO:0000313" key="4">
    <source>
        <dbReference type="Proteomes" id="UP001176961"/>
    </source>
</evidence>
<evidence type="ECO:0000313" key="3">
    <source>
        <dbReference type="EMBL" id="CAJ0603479.1"/>
    </source>
</evidence>
<protein>
    <recommendedName>
        <fullName evidence="2">7TM GPCR serpentine receptor class x (Srx) domain-containing protein</fullName>
    </recommendedName>
</protein>
<evidence type="ECO:0000256" key="1">
    <source>
        <dbReference type="SAM" id="Phobius"/>
    </source>
</evidence>
<name>A0AA36H4E8_CYLNA</name>
<keyword evidence="1" id="KW-0472">Membrane</keyword>
<dbReference type="InterPro" id="IPR019430">
    <property type="entry name" value="7TM_GPCR_serpentine_rcpt_Srx"/>
</dbReference>
<dbReference type="PANTHER" id="PTHR23017:SF3">
    <property type="entry name" value="G-PROTEIN COUPLED RECEPTORS FAMILY 1 PROFILE DOMAIN-CONTAINING PROTEIN"/>
    <property type="match status" value="1"/>
</dbReference>
<dbReference type="Pfam" id="PF10328">
    <property type="entry name" value="7TM_GPCR_Srx"/>
    <property type="match status" value="1"/>
</dbReference>
<sequence length="101" mass="11630">MQGPLVTYTTTASSGNGDVVAWTKYIRYKKVTSATAGIFISNDVQRRRRIEVKFFKQTLCQNGVFLLAFVDYHFISPVFTNRWFVIMNTTFVWLLLHALDG</sequence>
<dbReference type="Proteomes" id="UP001176961">
    <property type="component" value="Unassembled WGS sequence"/>
</dbReference>
<organism evidence="3 4">
    <name type="scientific">Cylicocyclus nassatus</name>
    <name type="common">Nematode worm</name>
    <dbReference type="NCBI Taxonomy" id="53992"/>
    <lineage>
        <taxon>Eukaryota</taxon>
        <taxon>Metazoa</taxon>
        <taxon>Ecdysozoa</taxon>
        <taxon>Nematoda</taxon>
        <taxon>Chromadorea</taxon>
        <taxon>Rhabditida</taxon>
        <taxon>Rhabditina</taxon>
        <taxon>Rhabditomorpha</taxon>
        <taxon>Strongyloidea</taxon>
        <taxon>Strongylidae</taxon>
        <taxon>Cylicocyclus</taxon>
    </lineage>
</organism>